<evidence type="ECO:0000313" key="1">
    <source>
        <dbReference type="EMBL" id="PVZ94626.1"/>
    </source>
</evidence>
<dbReference type="Gene3D" id="3.30.450.150">
    <property type="entry name" value="Haem-degrading domain"/>
    <property type="match status" value="1"/>
</dbReference>
<dbReference type="PIRSF" id="PIRSF008757">
    <property type="entry name" value="UCP008757"/>
    <property type="match status" value="1"/>
</dbReference>
<dbReference type="EMBL" id="QEOP01000002">
    <property type="protein sequence ID" value="PVZ94626.1"/>
    <property type="molecule type" value="Genomic_DNA"/>
</dbReference>
<accession>A0A2V1HPU9</accession>
<gene>
    <name evidence="1" type="ORF">DDQ50_13105</name>
</gene>
<keyword evidence="2" id="KW-1185">Reference proteome</keyword>
<name>A0A2V1HPU9_9MICO</name>
<dbReference type="AlphaFoldDB" id="A0A2V1HPU9"/>
<dbReference type="Proteomes" id="UP000244893">
    <property type="component" value="Unassembled WGS sequence"/>
</dbReference>
<proteinExistence type="predicted"/>
<reference evidence="1 2" key="1">
    <citation type="submission" date="2018-05" db="EMBL/GenBank/DDBJ databases">
        <title>Amnibacterium sp. M8JJ-5, whole genome shotgun sequence.</title>
        <authorList>
            <person name="Tuo L."/>
        </authorList>
    </citation>
    <scope>NUCLEOTIDE SEQUENCE [LARGE SCALE GENOMIC DNA]</scope>
    <source>
        <strain evidence="1 2">M8JJ-5</strain>
    </source>
</reference>
<dbReference type="OrthoDB" id="9815315at2"/>
<dbReference type="InterPro" id="IPR010371">
    <property type="entry name" value="YBR137W-like"/>
</dbReference>
<sequence length="162" mass="17712">MHENQPIDELIDELEQEQQELILDHFDDDDALELGLRMLDIAREDELPVVIAVTKGAQSVFRAALPGSVPDFHHWVERKAGAVLRFGEPSYLVQLRHEARGERFEDRPDVDHAAIAGHGGSVPIRVDGIGIVGTASVSGLTQQADHVLAARAIADLIASSRD</sequence>
<protein>
    <submittedName>
        <fullName evidence="1">Heme-degrading domain-containing protein</fullName>
    </submittedName>
</protein>
<organism evidence="1 2">
    <name type="scientific">Amnibacterium flavum</name>
    <dbReference type="NCBI Taxonomy" id="2173173"/>
    <lineage>
        <taxon>Bacteria</taxon>
        <taxon>Bacillati</taxon>
        <taxon>Actinomycetota</taxon>
        <taxon>Actinomycetes</taxon>
        <taxon>Micrococcales</taxon>
        <taxon>Microbacteriaceae</taxon>
        <taxon>Amnibacterium</taxon>
    </lineage>
</organism>
<dbReference type="SUPFAM" id="SSF143744">
    <property type="entry name" value="GlcG-like"/>
    <property type="match status" value="1"/>
</dbReference>
<comment type="caution">
    <text evidence="1">The sequence shown here is derived from an EMBL/GenBank/DDBJ whole genome shotgun (WGS) entry which is preliminary data.</text>
</comment>
<dbReference type="PANTHER" id="PTHR28255">
    <property type="match status" value="1"/>
</dbReference>
<dbReference type="InterPro" id="IPR005624">
    <property type="entry name" value="PduO/GlcC-like"/>
</dbReference>
<dbReference type="Pfam" id="PF03928">
    <property type="entry name" value="HbpS-like"/>
    <property type="match status" value="1"/>
</dbReference>
<dbReference type="InterPro" id="IPR038084">
    <property type="entry name" value="PduO/GlcC-like_sf"/>
</dbReference>
<dbReference type="RefSeq" id="WP_116757137.1">
    <property type="nucleotide sequence ID" value="NZ_JBHUEX010000001.1"/>
</dbReference>
<evidence type="ECO:0000313" key="2">
    <source>
        <dbReference type="Proteomes" id="UP000244893"/>
    </source>
</evidence>
<dbReference type="NCBIfam" id="NF002696">
    <property type="entry name" value="PRK02487.1-5"/>
    <property type="match status" value="1"/>
</dbReference>
<dbReference type="PANTHER" id="PTHR28255:SF1">
    <property type="entry name" value="UPF0303 PROTEIN YBR137W"/>
    <property type="match status" value="1"/>
</dbReference>